<dbReference type="AlphaFoldDB" id="A0A7W7YQJ7"/>
<dbReference type="Pfam" id="PF00480">
    <property type="entry name" value="ROK"/>
    <property type="match status" value="1"/>
</dbReference>
<organism evidence="2 3">
    <name type="scientific">Prosthecobacter dejongeii</name>
    <dbReference type="NCBI Taxonomy" id="48465"/>
    <lineage>
        <taxon>Bacteria</taxon>
        <taxon>Pseudomonadati</taxon>
        <taxon>Verrucomicrobiota</taxon>
        <taxon>Verrucomicrobiia</taxon>
        <taxon>Verrucomicrobiales</taxon>
        <taxon>Verrucomicrobiaceae</taxon>
        <taxon>Prosthecobacter</taxon>
    </lineage>
</organism>
<dbReference type="InterPro" id="IPR000600">
    <property type="entry name" value="ROK"/>
</dbReference>
<proteinExistence type="inferred from homology"/>
<dbReference type="Gene3D" id="3.30.420.40">
    <property type="match status" value="2"/>
</dbReference>
<dbReference type="InterPro" id="IPR036390">
    <property type="entry name" value="WH_DNA-bd_sf"/>
</dbReference>
<evidence type="ECO:0000313" key="3">
    <source>
        <dbReference type="Proteomes" id="UP000534294"/>
    </source>
</evidence>
<sequence length="378" mass="40940">MRQKTSDLRQLYASTILHIRSGRATSRTTLAKALGISASTVGLYVDQLIATGHLSESGLEHGFMGRPKRRLMVKQEPGWFAGVEFNANRIQVIGLDFSGQILSGEKVPLPANPSAAEVEASILSSIAQLQTRQSRPLLGVGVGAPGLVNSKEGISLRYSFVRGWENVPLKSLLTEKFKVPVEVENNLRSIALAERWFGEHREEKDYIIVGPRSGFAIACVQAGKLVHGAHHAAGEIGLWPWPLSGDGSRRELHHWLSAPMSYRRLAGLSETAPVPDDLHTAMASLVNDPSTHWDEVAADYARVLGCVQLLLDPKLCLLHGPLTALGDRFCKAVMLASIQVAPALYEVPLKLVRSQLGDDAGALGAASLAMEAWLPTYV</sequence>
<dbReference type="Proteomes" id="UP000534294">
    <property type="component" value="Unassembled WGS sequence"/>
</dbReference>
<evidence type="ECO:0000313" key="2">
    <source>
        <dbReference type="EMBL" id="MBB5040290.1"/>
    </source>
</evidence>
<keyword evidence="2" id="KW-0808">Transferase</keyword>
<comment type="caution">
    <text evidence="2">The sequence shown here is derived from an EMBL/GenBank/DDBJ whole genome shotgun (WGS) entry which is preliminary data.</text>
</comment>
<dbReference type="PANTHER" id="PTHR18964">
    <property type="entry name" value="ROK (REPRESSOR, ORF, KINASE) FAMILY"/>
    <property type="match status" value="1"/>
</dbReference>
<dbReference type="RefSeq" id="WP_184212831.1">
    <property type="nucleotide sequence ID" value="NZ_JACHIF010000012.1"/>
</dbReference>
<keyword evidence="3" id="KW-1185">Reference proteome</keyword>
<gene>
    <name evidence="2" type="ORF">HNQ64_004571</name>
</gene>
<accession>A0A7W7YQJ7</accession>
<reference evidence="2 3" key="1">
    <citation type="submission" date="2020-08" db="EMBL/GenBank/DDBJ databases">
        <title>Genomic Encyclopedia of Type Strains, Phase IV (KMG-IV): sequencing the most valuable type-strain genomes for metagenomic binning, comparative biology and taxonomic classification.</title>
        <authorList>
            <person name="Goeker M."/>
        </authorList>
    </citation>
    <scope>NUCLEOTIDE SEQUENCE [LARGE SCALE GENOMIC DNA]</scope>
    <source>
        <strain evidence="2 3">DSM 12251</strain>
    </source>
</reference>
<dbReference type="PANTHER" id="PTHR18964:SF149">
    <property type="entry name" value="BIFUNCTIONAL UDP-N-ACETYLGLUCOSAMINE 2-EPIMERASE_N-ACETYLMANNOSAMINE KINASE"/>
    <property type="match status" value="1"/>
</dbReference>
<dbReference type="InterPro" id="IPR036388">
    <property type="entry name" value="WH-like_DNA-bd_sf"/>
</dbReference>
<dbReference type="EMBL" id="JACHIF010000012">
    <property type="protein sequence ID" value="MBB5040290.1"/>
    <property type="molecule type" value="Genomic_DNA"/>
</dbReference>
<comment type="similarity">
    <text evidence="1">Belongs to the ROK (NagC/XylR) family.</text>
</comment>
<dbReference type="Gene3D" id="1.10.10.10">
    <property type="entry name" value="Winged helix-like DNA-binding domain superfamily/Winged helix DNA-binding domain"/>
    <property type="match status" value="1"/>
</dbReference>
<dbReference type="CDD" id="cd23763">
    <property type="entry name" value="ASKHA_ATPase_ROK"/>
    <property type="match status" value="1"/>
</dbReference>
<keyword evidence="2" id="KW-0418">Kinase</keyword>
<dbReference type="SUPFAM" id="SSF53067">
    <property type="entry name" value="Actin-like ATPase domain"/>
    <property type="match status" value="1"/>
</dbReference>
<name>A0A7W7YQJ7_9BACT</name>
<dbReference type="GO" id="GO:0016301">
    <property type="term" value="F:kinase activity"/>
    <property type="evidence" value="ECO:0007669"/>
    <property type="project" value="UniProtKB-KW"/>
</dbReference>
<dbReference type="InterPro" id="IPR043129">
    <property type="entry name" value="ATPase_NBD"/>
</dbReference>
<protein>
    <submittedName>
        <fullName evidence="2">Putative NBD/HSP70 family sugar kinase</fullName>
    </submittedName>
</protein>
<evidence type="ECO:0000256" key="1">
    <source>
        <dbReference type="ARBA" id="ARBA00006479"/>
    </source>
</evidence>
<dbReference type="SUPFAM" id="SSF46785">
    <property type="entry name" value="Winged helix' DNA-binding domain"/>
    <property type="match status" value="1"/>
</dbReference>